<feature type="region of interest" description="Disordered" evidence="2">
    <location>
        <begin position="669"/>
        <end position="719"/>
    </location>
</feature>
<keyword evidence="1" id="KW-0175">Coiled coil</keyword>
<organism evidence="3 4">
    <name type="scientific">Vitrella brassicaformis (strain CCMP3155)</name>
    <dbReference type="NCBI Taxonomy" id="1169540"/>
    <lineage>
        <taxon>Eukaryota</taxon>
        <taxon>Sar</taxon>
        <taxon>Alveolata</taxon>
        <taxon>Colpodellida</taxon>
        <taxon>Vitrellaceae</taxon>
        <taxon>Vitrella</taxon>
    </lineage>
</organism>
<feature type="region of interest" description="Disordered" evidence="2">
    <location>
        <begin position="977"/>
        <end position="1009"/>
    </location>
</feature>
<gene>
    <name evidence="3" type="ORF">Vbra_5676</name>
</gene>
<dbReference type="STRING" id="1169540.A0A0G4F444"/>
<feature type="region of interest" description="Disordered" evidence="2">
    <location>
        <begin position="1070"/>
        <end position="1090"/>
    </location>
</feature>
<dbReference type="PANTHER" id="PTHR21623:SF2">
    <property type="entry name" value="COILED-COIL DOMAIN-CONTAINING PROTEIN 33"/>
    <property type="match status" value="1"/>
</dbReference>
<evidence type="ECO:0000256" key="1">
    <source>
        <dbReference type="SAM" id="Coils"/>
    </source>
</evidence>
<dbReference type="OrthoDB" id="552574at2759"/>
<dbReference type="VEuPathDB" id="CryptoDB:Vbra_5676"/>
<dbReference type="InterPro" id="IPR039889">
    <property type="entry name" value="CCD33"/>
</dbReference>
<name>A0A0G4F444_VITBC</name>
<sequence>MAPKKKPADEIVELQQKLAAKEKENEALSKDMDTKQTALTAKQLELDDEKAARESIAQELAAKKEEAEAHQKAAEELQRTIHEHREQLQNLQKTNTENKDIERDKAALEQRIKELETEKDELQRKIPKEIGGEVADGATAIASGDVGVLDVSISDLEFARPFNYFLSVQVDGIGPKRRSDVSAVTDRPTFRQSSFLLPLHDATLTDIPSRSVDIAVYVLVGAPPAAASGSDVPAIRDGAARFLGEGSVSLRKLNIQQPAPITQAITFIRKSQQQAEGDQGKTITVGRGVVTVKLTSMRRDDACELELPSAADGEAGGPLPQLEHSLWIAHPFRCRLRAVVRSARLAPPVGAPSALSNVVMRLLRYDGSVLSESATSDVLVTTSEPHTLVSFNQEVVLPLPPDAQADDQRLQLSLHVQSGSASHSLLTTSLFLNALPPCHPLHLTCDPSPSMSMSLAPPPSLLLSLTMEPSHHQLPAKTPAHPPTHPVEFRLHGVPSHRPLPEPLTDVMAVLSFDGDSKDPSIPQLPVLTHYYDGRLDLTTTVRDYFASDRPARRFATHVVDNSRTPCFDGYVVRALVSPAELSRVTVLLYCRGPSTLGDAQLPDVLAGFATVDVSPLLPPSGSAPLQRSFLLDVRLLEHPTAAASFELEARVWPSINTIRRPSGVTVMAGEQQPHLPPPPPPRDIDMPSAREREPPAAAAAEGRQEPASSAPAAPPGASSLAAPLTVAAFEQKLGELRQDHQLTAHLMKEFNMRAAALKQAGNDIVELKKQISLLKSERDSLKEQLREEEEIWADTGSGRPPEGDPLQHIPLDHLTNAELAIKLKTTLYKYREEKGKVVEMRKRLEAAMKEVARGRGLQRQLEEIEKAHVEQAAVLQRLQSENAKVGLYRQTAKSQEKVIQKLEKVLESSLDEVQRSQQLQHNNEILKTENYRLQERVRGLLVQKGYNDGIDQDIAELQTQIKDRDEEIQRLEEMVETFGQEPPPGAARRKQPSARPQAPPGPDVSRLDEERQEWMMKCEQLEIRKAALENELREKAKHYGRELSSLKVELAKRDAQILHMQMQIRARGGEPDITEPNMTGVGLGQEGGI</sequence>
<evidence type="ECO:0000313" key="3">
    <source>
        <dbReference type="EMBL" id="CEM06491.1"/>
    </source>
</evidence>
<feature type="compositionally biased region" description="Basic and acidic residues" evidence="2">
    <location>
        <begin position="683"/>
        <end position="695"/>
    </location>
</feature>
<dbReference type="AlphaFoldDB" id="A0A0G4F444"/>
<keyword evidence="4" id="KW-1185">Reference proteome</keyword>
<dbReference type="Proteomes" id="UP000041254">
    <property type="component" value="Unassembled WGS sequence"/>
</dbReference>
<dbReference type="OMA" id="INTIRRP"/>
<dbReference type="PANTHER" id="PTHR21623">
    <property type="entry name" value="SPERIOLIN-BINDING FACTOR"/>
    <property type="match status" value="1"/>
</dbReference>
<accession>A0A0G4F444</accession>
<feature type="coiled-coil region" evidence="1">
    <location>
        <begin position="11"/>
        <end position="125"/>
    </location>
</feature>
<reference evidence="3 4" key="1">
    <citation type="submission" date="2014-11" db="EMBL/GenBank/DDBJ databases">
        <authorList>
            <person name="Zhu J."/>
            <person name="Qi W."/>
            <person name="Song R."/>
        </authorList>
    </citation>
    <scope>NUCLEOTIDE SEQUENCE [LARGE SCALE GENOMIC DNA]</scope>
</reference>
<evidence type="ECO:0000256" key="2">
    <source>
        <dbReference type="SAM" id="MobiDB-lite"/>
    </source>
</evidence>
<dbReference type="GO" id="GO:0005777">
    <property type="term" value="C:peroxisome"/>
    <property type="evidence" value="ECO:0007669"/>
    <property type="project" value="TreeGrafter"/>
</dbReference>
<feature type="coiled-coil region" evidence="1">
    <location>
        <begin position="758"/>
        <end position="792"/>
    </location>
</feature>
<protein>
    <recommendedName>
        <fullName evidence="5">C2 domain-containing protein</fullName>
    </recommendedName>
</protein>
<feature type="compositionally biased region" description="Low complexity" evidence="2">
    <location>
        <begin position="696"/>
        <end position="719"/>
    </location>
</feature>
<dbReference type="InParanoid" id="A0A0G4F444"/>
<evidence type="ECO:0000313" key="4">
    <source>
        <dbReference type="Proteomes" id="UP000041254"/>
    </source>
</evidence>
<evidence type="ECO:0008006" key="5">
    <source>
        <dbReference type="Google" id="ProtNLM"/>
    </source>
</evidence>
<dbReference type="EMBL" id="CDMY01000366">
    <property type="protein sequence ID" value="CEM06491.1"/>
    <property type="molecule type" value="Genomic_DNA"/>
</dbReference>
<proteinExistence type="predicted"/>